<accession>A0AA38HKJ8</accession>
<evidence type="ECO:0000313" key="2">
    <source>
        <dbReference type="EMBL" id="KAJ3639393.1"/>
    </source>
</evidence>
<protein>
    <submittedName>
        <fullName evidence="2">Uncharacterized protein</fullName>
    </submittedName>
</protein>
<keyword evidence="3" id="KW-1185">Reference proteome</keyword>
<sequence>MAKCHIFVLVLILVDLRKGEDFSANNDRKFNVVLFLAKTTTGDPYMQDSGIKYLNFVEKTRVKHCVPPSGTEDESANSYSSLESDCKQLLKTGIYALISYCRNVMGMTTAIASVQNDSFSNGLRFKKSTSEDLEIRYHHPRSLKTRFNPINQIRSQSNVITQPEHTEVFKIRSKRQTPLEEIPSFQGDEDTTPKWDVFGIMANIKLTFFGKLFEDEKNPENGGAQSTKNQLMDQLGKVSENSLFDLVKETLCNVQEGAENGFLMIIIGGCLHEICDIYSSLMQSIKHVVENTDERDTLIVVTGSCPLVDGTNTDDTQLIPVYIRGPSKTSSIAISGQLYDVPYAIKNLLADMNGGAYFTGIQTKREKRHTLKEKRNQATETKIPILLLVFCTLLTGCMGILNGLGPGGGENPGGTGETAVGHLGLGHAMYGRRLPNIFMPGLPSLGGGECVYGDGGRKW</sequence>
<keyword evidence="1" id="KW-0732">Signal</keyword>
<reference evidence="2" key="1">
    <citation type="journal article" date="2023" name="G3 (Bethesda)">
        <title>Whole genome assemblies of Zophobas morio and Tenebrio molitor.</title>
        <authorList>
            <person name="Kaur S."/>
            <person name="Stinson S.A."/>
            <person name="diCenzo G.C."/>
        </authorList>
    </citation>
    <scope>NUCLEOTIDE SEQUENCE</scope>
    <source>
        <strain evidence="2">QUZm001</strain>
    </source>
</reference>
<feature type="signal peptide" evidence="1">
    <location>
        <begin position="1"/>
        <end position="19"/>
    </location>
</feature>
<feature type="chain" id="PRO_5041233924" evidence="1">
    <location>
        <begin position="20"/>
        <end position="459"/>
    </location>
</feature>
<dbReference type="EMBL" id="JALNTZ010000010">
    <property type="protein sequence ID" value="KAJ3639393.1"/>
    <property type="molecule type" value="Genomic_DNA"/>
</dbReference>
<evidence type="ECO:0000256" key="1">
    <source>
        <dbReference type="SAM" id="SignalP"/>
    </source>
</evidence>
<organism evidence="2 3">
    <name type="scientific">Zophobas morio</name>
    <dbReference type="NCBI Taxonomy" id="2755281"/>
    <lineage>
        <taxon>Eukaryota</taxon>
        <taxon>Metazoa</taxon>
        <taxon>Ecdysozoa</taxon>
        <taxon>Arthropoda</taxon>
        <taxon>Hexapoda</taxon>
        <taxon>Insecta</taxon>
        <taxon>Pterygota</taxon>
        <taxon>Neoptera</taxon>
        <taxon>Endopterygota</taxon>
        <taxon>Coleoptera</taxon>
        <taxon>Polyphaga</taxon>
        <taxon>Cucujiformia</taxon>
        <taxon>Tenebrionidae</taxon>
        <taxon>Zophobas</taxon>
    </lineage>
</organism>
<gene>
    <name evidence="2" type="ORF">Zmor_002754</name>
</gene>
<proteinExistence type="predicted"/>
<evidence type="ECO:0000313" key="3">
    <source>
        <dbReference type="Proteomes" id="UP001168821"/>
    </source>
</evidence>
<name>A0AA38HKJ8_9CUCU</name>
<comment type="caution">
    <text evidence="2">The sequence shown here is derived from an EMBL/GenBank/DDBJ whole genome shotgun (WGS) entry which is preliminary data.</text>
</comment>
<dbReference type="AlphaFoldDB" id="A0AA38HKJ8"/>
<dbReference type="Proteomes" id="UP001168821">
    <property type="component" value="Unassembled WGS sequence"/>
</dbReference>